<evidence type="ECO:0000256" key="1">
    <source>
        <dbReference type="ARBA" id="ARBA00023002"/>
    </source>
</evidence>
<dbReference type="InterPro" id="IPR003430">
    <property type="entry name" value="Phenol_Hydrox"/>
</dbReference>
<evidence type="ECO:0000313" key="4">
    <source>
        <dbReference type="Proteomes" id="UP000295341"/>
    </source>
</evidence>
<evidence type="ECO:0000256" key="2">
    <source>
        <dbReference type="ARBA" id="ARBA00023033"/>
    </source>
</evidence>
<gene>
    <name evidence="3" type="ORF">DFR24_0303</name>
</gene>
<dbReference type="Proteomes" id="UP000295341">
    <property type="component" value="Unassembled WGS sequence"/>
</dbReference>
<keyword evidence="4" id="KW-1185">Reference proteome</keyword>
<keyword evidence="2 3" id="KW-0503">Monooxygenase</keyword>
<dbReference type="Gene3D" id="1.10.620.20">
    <property type="entry name" value="Ribonucleotide Reductase, subunit A"/>
    <property type="match status" value="1"/>
</dbReference>
<dbReference type="SUPFAM" id="SSF47240">
    <property type="entry name" value="Ferritin-like"/>
    <property type="match status" value="1"/>
</dbReference>
<comment type="caution">
    <text evidence="3">The sequence shown here is derived from an EMBL/GenBank/DDBJ whole genome shotgun (WGS) entry which is preliminary data.</text>
</comment>
<dbReference type="AlphaFoldDB" id="A0A4V3F620"/>
<protein>
    <submittedName>
        <fullName evidence="3">Methane monooxygenase component A beta chain/propane monooxygenase small subunit</fullName>
    </submittedName>
</protein>
<dbReference type="PIRSF" id="PIRSF000040">
    <property type="entry name" value="MMOH_comp"/>
    <property type="match status" value="1"/>
</dbReference>
<dbReference type="InterPro" id="IPR012078">
    <property type="entry name" value="MP_mOase_hydro"/>
</dbReference>
<sequence>MSAVIQRPATAASTKPARDFTFIQPAGRRLTEYEALTVHQQPDASGYDMAGGGRFGAEAFLLRSDGGPLWRETSTRLRHPDWYRYRDPAQHWQRTYIRHQEQQETAIERATEDAGLNGTLAALKADWVGQVLSKHWRAWSHFEYAIFRTLCPAQRESLSDTLSSMLCFQSFDHLRHAQDVIVYLVELERYNKAVDDAAGRRAWMEDPCYQPSRHLAEHILNTGDWGELMVGLNLVVGPLLQQLASSAIVRGNAGANGDDVASQIIVTTERDRRRNLAATEAFVRMVTDPALSEAGANHAVICEWIEQWSDYAQKAAKALAPVFDTVPNRRETFDVAYARASADMSAVLSGLGFASAGGT</sequence>
<dbReference type="RefSeq" id="WP_133879577.1">
    <property type="nucleotide sequence ID" value="NZ_MWIN01000022.1"/>
</dbReference>
<dbReference type="Pfam" id="PF02332">
    <property type="entry name" value="Phenol_Hydrox"/>
    <property type="match status" value="1"/>
</dbReference>
<dbReference type="GO" id="GO:0016709">
    <property type="term" value="F:oxidoreductase activity, acting on paired donors, with incorporation or reduction of molecular oxygen, NAD(P)H as one donor, and incorporation of one atom of oxygen"/>
    <property type="evidence" value="ECO:0007669"/>
    <property type="project" value="InterPro"/>
</dbReference>
<dbReference type="InterPro" id="IPR012348">
    <property type="entry name" value="RNR-like"/>
</dbReference>
<evidence type="ECO:0000313" key="3">
    <source>
        <dbReference type="EMBL" id="TDU30946.1"/>
    </source>
</evidence>
<dbReference type="OrthoDB" id="9806768at2"/>
<accession>A0A4V3F620</accession>
<proteinExistence type="predicted"/>
<reference evidence="3 4" key="1">
    <citation type="submission" date="2019-03" db="EMBL/GenBank/DDBJ databases">
        <title>Genomic Encyclopedia of Type Strains, Phase IV (KMG-IV): sequencing the most valuable type-strain genomes for metagenomic binning, comparative biology and taxonomic classification.</title>
        <authorList>
            <person name="Goeker M."/>
        </authorList>
    </citation>
    <scope>NUCLEOTIDE SEQUENCE [LARGE SCALE GENOMIC DNA]</scope>
    <source>
        <strain evidence="3 4">DSM 26377</strain>
    </source>
</reference>
<name>A0A4V3F620_9GAMM</name>
<keyword evidence="1" id="KW-0560">Oxidoreductase</keyword>
<organism evidence="3 4">
    <name type="scientific">Panacagrimonas perspica</name>
    <dbReference type="NCBI Taxonomy" id="381431"/>
    <lineage>
        <taxon>Bacteria</taxon>
        <taxon>Pseudomonadati</taxon>
        <taxon>Pseudomonadota</taxon>
        <taxon>Gammaproteobacteria</taxon>
        <taxon>Nevskiales</taxon>
        <taxon>Nevskiaceae</taxon>
        <taxon>Panacagrimonas</taxon>
    </lineage>
</organism>
<dbReference type="InterPro" id="IPR009078">
    <property type="entry name" value="Ferritin-like_SF"/>
</dbReference>
<dbReference type="EMBL" id="SOBT01000008">
    <property type="protein sequence ID" value="TDU30946.1"/>
    <property type="molecule type" value="Genomic_DNA"/>
</dbReference>